<dbReference type="AlphaFoldDB" id="A0ABD3QKZ0"/>
<feature type="domain" description="Aminotransferase class I/classII large" evidence="3">
    <location>
        <begin position="184"/>
        <end position="497"/>
    </location>
</feature>
<dbReference type="InterPro" id="IPR015421">
    <property type="entry name" value="PyrdxlP-dep_Trfase_major"/>
</dbReference>
<feature type="compositionally biased region" description="Polar residues" evidence="2">
    <location>
        <begin position="7"/>
        <end position="20"/>
    </location>
</feature>
<feature type="region of interest" description="Disordered" evidence="2">
    <location>
        <begin position="1"/>
        <end position="22"/>
    </location>
</feature>
<sequence length="521" mass="58109">MGHHTTEYNPFSTTGQSIDTMNAKDRSSSSFSIATFSALGLAFIAFKKWEQRRRRCRDVRDGLLADGNASGSINNYISVRGQALLTPTQPYIMDYLKCLQDQCDPHSNPQGYIPLCVAENKLIIEHFASRLMQVETAYRAFSESIVYCYNNSLGLPGTREAVAYFLTKHFLFPEERNLSFQEALHWIRPEYIAIGSGAASLVSHLAMSLADPGDAVLIPAPYYAAFDADVKIFAGCVTIPVHSADPTIGPSAKDLESAAVLAEAKGLRVRILLITNPNNPLGTIYPPTVIKSAIDWARSRSMHTIVDEVYALGCHEELGSGFESVVRILKNDLGNDVHHLWALSKDFGASGFRIGTLYTQNNHLLSSLANLNIFTSVSHPMQMILSEVLTDDNFIYQFLDNAREKIRYSYYFCTKRLDEMVIPYVNAKAGIFVYADFSALLPSQTPEGEAQFASLLLDAAHIIMTPGQSQKDLKPGMFRICYCFVSLDVLEIAMNRLDRLVGKIRRWHWDNLNSDSLTDIL</sequence>
<evidence type="ECO:0000259" key="3">
    <source>
        <dbReference type="Pfam" id="PF00155"/>
    </source>
</evidence>
<dbReference type="PANTHER" id="PTHR43795:SF39">
    <property type="entry name" value="AMINOTRANSFERASE CLASS I_CLASSII DOMAIN-CONTAINING PROTEIN"/>
    <property type="match status" value="1"/>
</dbReference>
<keyword evidence="5" id="KW-1185">Reference proteome</keyword>
<evidence type="ECO:0000256" key="1">
    <source>
        <dbReference type="ARBA" id="ARBA00022898"/>
    </source>
</evidence>
<organism evidence="4 5">
    <name type="scientific">Cyclotella cryptica</name>
    <dbReference type="NCBI Taxonomy" id="29204"/>
    <lineage>
        <taxon>Eukaryota</taxon>
        <taxon>Sar</taxon>
        <taxon>Stramenopiles</taxon>
        <taxon>Ochrophyta</taxon>
        <taxon>Bacillariophyta</taxon>
        <taxon>Coscinodiscophyceae</taxon>
        <taxon>Thalassiosirophycidae</taxon>
        <taxon>Stephanodiscales</taxon>
        <taxon>Stephanodiscaceae</taxon>
        <taxon>Cyclotella</taxon>
    </lineage>
</organism>
<evidence type="ECO:0000256" key="2">
    <source>
        <dbReference type="SAM" id="MobiDB-lite"/>
    </source>
</evidence>
<reference evidence="4 5" key="1">
    <citation type="journal article" date="2020" name="G3 (Bethesda)">
        <title>Improved Reference Genome for Cyclotella cryptica CCMP332, a Model for Cell Wall Morphogenesis, Salinity Adaptation, and Lipid Production in Diatoms (Bacillariophyta).</title>
        <authorList>
            <person name="Roberts W.R."/>
            <person name="Downey K.M."/>
            <person name="Ruck E.C."/>
            <person name="Traller J.C."/>
            <person name="Alverson A.J."/>
        </authorList>
    </citation>
    <scope>NUCLEOTIDE SEQUENCE [LARGE SCALE GENOMIC DNA]</scope>
    <source>
        <strain evidence="4 5">CCMP332</strain>
    </source>
</reference>
<keyword evidence="1" id="KW-0663">Pyridoxal phosphate</keyword>
<evidence type="ECO:0000313" key="5">
    <source>
        <dbReference type="Proteomes" id="UP001516023"/>
    </source>
</evidence>
<dbReference type="PANTHER" id="PTHR43795">
    <property type="entry name" value="BIFUNCTIONAL ASPARTATE AMINOTRANSFERASE AND GLUTAMATE/ASPARTATE-PREPHENATE AMINOTRANSFERASE-RELATED"/>
    <property type="match status" value="1"/>
</dbReference>
<dbReference type="Gene3D" id="3.40.640.10">
    <property type="entry name" value="Type I PLP-dependent aspartate aminotransferase-like (Major domain)"/>
    <property type="match status" value="1"/>
</dbReference>
<dbReference type="InterPro" id="IPR050478">
    <property type="entry name" value="Ethylene_sulfur-biosynth"/>
</dbReference>
<accession>A0ABD3QKZ0</accession>
<proteinExistence type="predicted"/>
<dbReference type="PRINTS" id="PR00753">
    <property type="entry name" value="ACCSYNTHASE"/>
</dbReference>
<dbReference type="CDD" id="cd00609">
    <property type="entry name" value="AAT_like"/>
    <property type="match status" value="1"/>
</dbReference>
<dbReference type="InterPro" id="IPR004839">
    <property type="entry name" value="Aminotransferase_I/II_large"/>
</dbReference>
<dbReference type="Pfam" id="PF00155">
    <property type="entry name" value="Aminotran_1_2"/>
    <property type="match status" value="1"/>
</dbReference>
<dbReference type="InterPro" id="IPR015422">
    <property type="entry name" value="PyrdxlP-dep_Trfase_small"/>
</dbReference>
<dbReference type="SUPFAM" id="SSF53383">
    <property type="entry name" value="PLP-dependent transferases"/>
    <property type="match status" value="1"/>
</dbReference>
<dbReference type="EMBL" id="JABMIG020000046">
    <property type="protein sequence ID" value="KAL3798375.1"/>
    <property type="molecule type" value="Genomic_DNA"/>
</dbReference>
<name>A0ABD3QKZ0_9STRA</name>
<evidence type="ECO:0000313" key="4">
    <source>
        <dbReference type="EMBL" id="KAL3798375.1"/>
    </source>
</evidence>
<protein>
    <recommendedName>
        <fullName evidence="3">Aminotransferase class I/classII large domain-containing protein</fullName>
    </recommendedName>
</protein>
<dbReference type="Gene3D" id="3.90.1150.10">
    <property type="entry name" value="Aspartate Aminotransferase, domain 1"/>
    <property type="match status" value="1"/>
</dbReference>
<dbReference type="InterPro" id="IPR015424">
    <property type="entry name" value="PyrdxlP-dep_Trfase"/>
</dbReference>
<gene>
    <name evidence="4" type="ORF">HJC23_005028</name>
</gene>
<comment type="caution">
    <text evidence="4">The sequence shown here is derived from an EMBL/GenBank/DDBJ whole genome shotgun (WGS) entry which is preliminary data.</text>
</comment>
<dbReference type="Proteomes" id="UP001516023">
    <property type="component" value="Unassembled WGS sequence"/>
</dbReference>